<evidence type="ECO:0000313" key="3">
    <source>
        <dbReference type="EMBL" id="KAK1839688.1"/>
    </source>
</evidence>
<dbReference type="Proteomes" id="UP001243330">
    <property type="component" value="Unassembled WGS sequence"/>
</dbReference>
<feature type="domain" description="HAM1-like N-terminal" evidence="2">
    <location>
        <begin position="298"/>
        <end position="649"/>
    </location>
</feature>
<protein>
    <recommendedName>
        <fullName evidence="2">HAM1-like N-terminal domain-containing protein</fullName>
    </recommendedName>
</protein>
<name>A0AAD9E9C4_9PEZI</name>
<accession>A0AAD9E9C4</accession>
<evidence type="ECO:0000313" key="4">
    <source>
        <dbReference type="Proteomes" id="UP001243330"/>
    </source>
</evidence>
<evidence type="ECO:0000259" key="2">
    <source>
        <dbReference type="Pfam" id="PF19343"/>
    </source>
</evidence>
<feature type="region of interest" description="Disordered" evidence="1">
    <location>
        <begin position="263"/>
        <end position="290"/>
    </location>
</feature>
<gene>
    <name evidence="3" type="ORF">CCHR01_17689</name>
</gene>
<dbReference type="InterPro" id="IPR045967">
    <property type="entry name" value="HAM1-like_N"/>
</dbReference>
<evidence type="ECO:0000256" key="1">
    <source>
        <dbReference type="SAM" id="MobiDB-lite"/>
    </source>
</evidence>
<reference evidence="3" key="1">
    <citation type="submission" date="2023-01" db="EMBL/GenBank/DDBJ databases">
        <title>Colletotrichum chrysophilum M932 genome sequence.</title>
        <authorList>
            <person name="Baroncelli R."/>
        </authorList>
    </citation>
    <scope>NUCLEOTIDE SEQUENCE</scope>
    <source>
        <strain evidence="3">M932</strain>
    </source>
</reference>
<dbReference type="PANTHER" id="PTHR31138:SF4">
    <property type="entry name" value="DUF5923 DOMAIN-CONTAINING PROTEIN"/>
    <property type="match status" value="1"/>
</dbReference>
<proteinExistence type="predicted"/>
<organism evidence="3 4">
    <name type="scientific">Colletotrichum chrysophilum</name>
    <dbReference type="NCBI Taxonomy" id="1836956"/>
    <lineage>
        <taxon>Eukaryota</taxon>
        <taxon>Fungi</taxon>
        <taxon>Dikarya</taxon>
        <taxon>Ascomycota</taxon>
        <taxon>Pezizomycotina</taxon>
        <taxon>Sordariomycetes</taxon>
        <taxon>Hypocreomycetidae</taxon>
        <taxon>Glomerellales</taxon>
        <taxon>Glomerellaceae</taxon>
        <taxon>Colletotrichum</taxon>
        <taxon>Colletotrichum gloeosporioides species complex</taxon>
    </lineage>
</organism>
<feature type="domain" description="HAM1-like N-terminal" evidence="2">
    <location>
        <begin position="98"/>
        <end position="282"/>
    </location>
</feature>
<keyword evidence="4" id="KW-1185">Reference proteome</keyword>
<dbReference type="GO" id="GO:0008289">
    <property type="term" value="F:lipid binding"/>
    <property type="evidence" value="ECO:0007669"/>
    <property type="project" value="InterPro"/>
</dbReference>
<dbReference type="EMBL" id="JAQOWY010000640">
    <property type="protein sequence ID" value="KAK1839688.1"/>
    <property type="molecule type" value="Genomic_DNA"/>
</dbReference>
<dbReference type="SUPFAM" id="SSF55394">
    <property type="entry name" value="Bactericidal permeability-increasing protein, BPI"/>
    <property type="match status" value="1"/>
</dbReference>
<dbReference type="InterPro" id="IPR017943">
    <property type="entry name" value="Bactericidal_perm-incr_a/b_dom"/>
</dbReference>
<comment type="caution">
    <text evidence="3">The sequence shown here is derived from an EMBL/GenBank/DDBJ whole genome shotgun (WGS) entry which is preliminary data.</text>
</comment>
<dbReference type="AlphaFoldDB" id="A0AAD9E9C4"/>
<sequence>MGSSAQRCGRTHLRHGLVTLRIPPRNTPARRDFTSTTSKLLSTRYTTFDSGMNELTRISNTSSYGFNIRWRTMLSCFGFGKSREDREREPLLPRYNDDTALQQRLHEKLHTYQMLRALGKGYMPSNEQLIINLRTLLSCDILNPDTPDLSDSGRKLILNVKLLIKQLIELLLHKNDQDQIQDFIWYLTKARLSIDAYDIGARASKARARADTVAAYKSLQTVGSLVLTNSDFRLLLSDLGTIGREVFRDTAFTLSDVSKQAAKKIEPSKEEEEALRHPNEDSKPPPSKDDFQDEVVEVSQVVADGVAKVADEASQSLVDHVTGDEQETIVHRLKKTILNLRDRKDYSDSVSTLSLLIRRYLLVYSHAISDTIEVAQDDINTNPEADRALNNFWLFLTSLGDRNHWNEVERMFKVVMEHGRSDPEFDELVRQIGNLLQDMLTDPDFFEHAEDRFKELRAKSKELTSESSVRDDLDALLDKVQLALHSVLEDADIKKVLNTTQRILKILSPAHQYTNGELVADSVNVFIPLLVQAVQYVPIPRLEVSAPAIDLLLENLILEPGRTVNNSSFLPYKINISTQNDVEIRKARFRTTSTVKTLMRITISGLSIAAEDLGFWLRLHSGILRLADAGIAGFHLDERGIDVAIDVEVGKERLEDILTLHNVRVRIQHLDYTLRKSKFACLAWVLKPIIRPIVKAALEAQIAASIGELLHFANRELLFARERLRATRIADPQDLWTFLKAVAARLVPPEDPDLYTRVGVAQPGRGVFKGVYAPGSLVKMWNEEAALAGDRVHEYQRDGWRNAIFDIGTTTV</sequence>
<dbReference type="PANTHER" id="PTHR31138">
    <property type="entry name" value="CHROMOSOME 19, WHOLE GENOME SHOTGUN SEQUENCE"/>
    <property type="match status" value="1"/>
</dbReference>
<dbReference type="Pfam" id="PF19343">
    <property type="entry name" value="HAM1_N"/>
    <property type="match status" value="2"/>
</dbReference>